<keyword evidence="3" id="KW-1185">Reference proteome</keyword>
<evidence type="ECO:0000313" key="2">
    <source>
        <dbReference type="EMBL" id="RXK81946.1"/>
    </source>
</evidence>
<dbReference type="PROSITE" id="PS51384">
    <property type="entry name" value="FAD_FR"/>
    <property type="match status" value="1"/>
</dbReference>
<dbReference type="RefSeq" id="WP_129005343.1">
    <property type="nucleotide sequence ID" value="NZ_SDHZ01000003.1"/>
</dbReference>
<evidence type="ECO:0000313" key="3">
    <source>
        <dbReference type="Proteomes" id="UP000290545"/>
    </source>
</evidence>
<proteinExistence type="predicted"/>
<dbReference type="AlphaFoldDB" id="A0A4Q1D244"/>
<dbReference type="OrthoDB" id="9814826at2"/>
<dbReference type="EMBL" id="SDHZ01000003">
    <property type="protein sequence ID" value="RXK81946.1"/>
    <property type="molecule type" value="Genomic_DNA"/>
</dbReference>
<dbReference type="SUPFAM" id="SSF63380">
    <property type="entry name" value="Riboflavin synthase domain-like"/>
    <property type="match status" value="1"/>
</dbReference>
<reference evidence="2 3" key="1">
    <citation type="submission" date="2019-01" db="EMBL/GenBank/DDBJ databases">
        <title>Filimonas sp. strain TTM-71.</title>
        <authorList>
            <person name="Chen W.-M."/>
        </authorList>
    </citation>
    <scope>NUCLEOTIDE SEQUENCE [LARGE SCALE GENOMIC DNA]</scope>
    <source>
        <strain evidence="2 3">TTM-71</strain>
    </source>
</reference>
<dbReference type="InterPro" id="IPR017927">
    <property type="entry name" value="FAD-bd_FR_type"/>
</dbReference>
<dbReference type="InterPro" id="IPR008333">
    <property type="entry name" value="Cbr1-like_FAD-bd_dom"/>
</dbReference>
<organism evidence="2 3">
    <name type="scientific">Filimonas effusa</name>
    <dbReference type="NCBI Taxonomy" id="2508721"/>
    <lineage>
        <taxon>Bacteria</taxon>
        <taxon>Pseudomonadati</taxon>
        <taxon>Bacteroidota</taxon>
        <taxon>Chitinophagia</taxon>
        <taxon>Chitinophagales</taxon>
        <taxon>Chitinophagaceae</taxon>
        <taxon>Filimonas</taxon>
    </lineage>
</organism>
<comment type="caution">
    <text evidence="2">The sequence shown here is derived from an EMBL/GenBank/DDBJ whole genome shotgun (WGS) entry which is preliminary data.</text>
</comment>
<accession>A0A4Q1D244</accession>
<name>A0A4Q1D244_9BACT</name>
<dbReference type="Gene3D" id="2.40.30.10">
    <property type="entry name" value="Translation factors"/>
    <property type="match status" value="1"/>
</dbReference>
<dbReference type="Pfam" id="PF00970">
    <property type="entry name" value="FAD_binding_6"/>
    <property type="match status" value="1"/>
</dbReference>
<dbReference type="Proteomes" id="UP000290545">
    <property type="component" value="Unassembled WGS sequence"/>
</dbReference>
<dbReference type="InterPro" id="IPR017938">
    <property type="entry name" value="Riboflavin_synthase-like_b-brl"/>
</dbReference>
<sequence length="236" mass="27042">MPRAAKWFGDVVESLMASKMPVLTVTEACYVNPRMKRIRLEGDLNGLDFQLGYAIFIRVSDTEYRNYTASFADVKNGILELLVFLHSDAPGCRFIKKLHAGDKVRIGMPRGIKQYNAAIQRQVFFGDETSLALACSFYSFLKKNDHIFRFYFELDASSEDLPRLLGLENFIIFSKENLKRELPALPFFLQPEWLDANFILTGNVQSVQTCKKLLKKNNVRGRIFAQGYWMEGKTGL</sequence>
<evidence type="ECO:0000259" key="1">
    <source>
        <dbReference type="PROSITE" id="PS51384"/>
    </source>
</evidence>
<dbReference type="GO" id="GO:0016491">
    <property type="term" value="F:oxidoreductase activity"/>
    <property type="evidence" value="ECO:0007669"/>
    <property type="project" value="InterPro"/>
</dbReference>
<feature type="domain" description="FAD-binding FR-type" evidence="1">
    <location>
        <begin position="18"/>
        <end position="116"/>
    </location>
</feature>
<protein>
    <submittedName>
        <fullName evidence="2">Siderophore-interacting protein</fullName>
    </submittedName>
</protein>
<gene>
    <name evidence="2" type="ORF">ESB13_19395</name>
</gene>